<name>A0A4P6F638_9MICO</name>
<keyword evidence="2" id="KW-1185">Reference proteome</keyword>
<evidence type="ECO:0000313" key="2">
    <source>
        <dbReference type="Proteomes" id="UP000292118"/>
    </source>
</evidence>
<organism evidence="1 2">
    <name type="scientific">Xylanimonas protaetiae</name>
    <dbReference type="NCBI Taxonomy" id="2509457"/>
    <lineage>
        <taxon>Bacteria</taxon>
        <taxon>Bacillati</taxon>
        <taxon>Actinomycetota</taxon>
        <taxon>Actinomycetes</taxon>
        <taxon>Micrococcales</taxon>
        <taxon>Promicromonosporaceae</taxon>
        <taxon>Xylanimonas</taxon>
    </lineage>
</organism>
<dbReference type="OrthoDB" id="5150261at2"/>
<reference evidence="1 2" key="1">
    <citation type="submission" date="2019-01" db="EMBL/GenBank/DDBJ databases">
        <title>Genome sequencing of strain FW10M-9.</title>
        <authorList>
            <person name="Heo J."/>
            <person name="Kim S.-J."/>
            <person name="Kim J.-S."/>
            <person name="Hong S.-B."/>
            <person name="Kwon S.-W."/>
        </authorList>
    </citation>
    <scope>NUCLEOTIDE SEQUENCE [LARGE SCALE GENOMIC DNA]</scope>
    <source>
        <strain evidence="1 2">FW10M-9</strain>
    </source>
</reference>
<dbReference type="RefSeq" id="WP_129189658.1">
    <property type="nucleotide sequence ID" value="NZ_CP035493.1"/>
</dbReference>
<evidence type="ECO:0000313" key="1">
    <source>
        <dbReference type="EMBL" id="QAY71202.1"/>
    </source>
</evidence>
<gene>
    <name evidence="1" type="ORF">ET471_15140</name>
</gene>
<proteinExistence type="predicted"/>
<dbReference type="KEGG" id="xya:ET471_15140"/>
<dbReference type="Proteomes" id="UP000292118">
    <property type="component" value="Chromosome"/>
</dbReference>
<dbReference type="AlphaFoldDB" id="A0A4P6F638"/>
<sequence>MSAVARRRIHVTDNPEITALIGRNALPGEPRAATLVRLAERGDRAGGTAPPGRMVFPGPARAITRDDVDNALYGDDEDFE</sequence>
<dbReference type="EMBL" id="CP035493">
    <property type="protein sequence ID" value="QAY71202.1"/>
    <property type="molecule type" value="Genomic_DNA"/>
</dbReference>
<accession>A0A4P6F638</accession>
<protein>
    <submittedName>
        <fullName evidence="1">Uncharacterized protein</fullName>
    </submittedName>
</protein>